<reference evidence="2" key="2">
    <citation type="submission" date="2020-05" db="UniProtKB">
        <authorList>
            <consortium name="EnsemblMetazoa"/>
        </authorList>
    </citation>
    <scope>IDENTIFICATION</scope>
    <source>
        <strain evidence="2">IAEA</strain>
    </source>
</reference>
<feature type="transmembrane region" description="Helical" evidence="1">
    <location>
        <begin position="160"/>
        <end position="177"/>
    </location>
</feature>
<organism evidence="2 3">
    <name type="scientific">Glossina pallidipes</name>
    <name type="common">Tsetse fly</name>
    <dbReference type="NCBI Taxonomy" id="7398"/>
    <lineage>
        <taxon>Eukaryota</taxon>
        <taxon>Metazoa</taxon>
        <taxon>Ecdysozoa</taxon>
        <taxon>Arthropoda</taxon>
        <taxon>Hexapoda</taxon>
        <taxon>Insecta</taxon>
        <taxon>Pterygota</taxon>
        <taxon>Neoptera</taxon>
        <taxon>Endopterygota</taxon>
        <taxon>Diptera</taxon>
        <taxon>Brachycera</taxon>
        <taxon>Muscomorpha</taxon>
        <taxon>Hippoboscoidea</taxon>
        <taxon>Glossinidae</taxon>
        <taxon>Glossina</taxon>
    </lineage>
</organism>
<keyword evidence="3" id="KW-1185">Reference proteome</keyword>
<dbReference type="EnsemblMetazoa" id="GPAI017215-RA">
    <property type="protein sequence ID" value="GPAI017215-PA"/>
    <property type="gene ID" value="GPAI017215"/>
</dbReference>
<accession>A0A1A9ZJZ0</accession>
<proteinExistence type="predicted"/>
<dbReference type="AlphaFoldDB" id="A0A1A9ZJZ0"/>
<evidence type="ECO:0000313" key="3">
    <source>
        <dbReference type="Proteomes" id="UP000092445"/>
    </source>
</evidence>
<keyword evidence="1" id="KW-0812">Transmembrane</keyword>
<dbReference type="VEuPathDB" id="VectorBase:GPAI017215"/>
<keyword evidence="1" id="KW-0472">Membrane</keyword>
<evidence type="ECO:0000313" key="2">
    <source>
        <dbReference type="EnsemblMetazoa" id="GPAI017215-PA"/>
    </source>
</evidence>
<dbReference type="Proteomes" id="UP000092445">
    <property type="component" value="Unassembled WGS sequence"/>
</dbReference>
<name>A0A1A9ZJZ0_GLOPL</name>
<protein>
    <submittedName>
        <fullName evidence="2">Uncharacterized protein</fullName>
    </submittedName>
</protein>
<keyword evidence="1" id="KW-1133">Transmembrane helix</keyword>
<sequence>METTNNRVVIDARVITKCRHTSVPSSTYSVSYSMQIVCTRFFENFEKTELTELFPQNCYPEEQIKTYYYMRRSSISLVYQKFPLLLVHFITQGYHQQSVFMEDNFRLRLPRHIVCTIKEWYSSIYMYVKHLVITRICVDAAVEGANQIFFRESCYHSCNVFLVLFSISLLMLMLEVVEKLEVSSLMTVEEGSSNFVAIPTFVFLRVVRATNDLVAQSLLSTYDLHYNRADCVRMSDIQIGYRRGVQFVIEELGKNCSGKPQPKTNPY</sequence>
<reference evidence="3" key="1">
    <citation type="submission" date="2014-03" db="EMBL/GenBank/DDBJ databases">
        <authorList>
            <person name="Aksoy S."/>
            <person name="Warren W."/>
            <person name="Wilson R.K."/>
        </authorList>
    </citation>
    <scope>NUCLEOTIDE SEQUENCE [LARGE SCALE GENOMIC DNA]</scope>
    <source>
        <strain evidence="3">IAEA</strain>
    </source>
</reference>
<evidence type="ECO:0000256" key="1">
    <source>
        <dbReference type="SAM" id="Phobius"/>
    </source>
</evidence>